<evidence type="ECO:0000313" key="1">
    <source>
        <dbReference type="EMBL" id="KAF2869834.1"/>
    </source>
</evidence>
<dbReference type="AlphaFoldDB" id="A0A7C8I3D5"/>
<name>A0A7C8I3D5_9PLEO</name>
<sequence length="163" mass="18567">MSAHVVSGRLVGYCPFGYHSSRVAVNPRNQRGSARRNRATEICKRCPLCPSISWSIIIFYSRWTSDRAIYGALHASHPVIRGLSHPVAFFGSDDLTLQARVYLRRYYILRYIWAALSFVANKRSTTVQWIPRVETPPAFALKKNMHERAKKNARGMLTAAQQT</sequence>
<keyword evidence="2" id="KW-1185">Reference proteome</keyword>
<proteinExistence type="predicted"/>
<organism evidence="1 2">
    <name type="scientific">Massariosphaeria phaeospora</name>
    <dbReference type="NCBI Taxonomy" id="100035"/>
    <lineage>
        <taxon>Eukaryota</taxon>
        <taxon>Fungi</taxon>
        <taxon>Dikarya</taxon>
        <taxon>Ascomycota</taxon>
        <taxon>Pezizomycotina</taxon>
        <taxon>Dothideomycetes</taxon>
        <taxon>Pleosporomycetidae</taxon>
        <taxon>Pleosporales</taxon>
        <taxon>Pleosporales incertae sedis</taxon>
        <taxon>Massariosphaeria</taxon>
    </lineage>
</organism>
<comment type="caution">
    <text evidence="1">The sequence shown here is derived from an EMBL/GenBank/DDBJ whole genome shotgun (WGS) entry which is preliminary data.</text>
</comment>
<evidence type="ECO:0000313" key="2">
    <source>
        <dbReference type="Proteomes" id="UP000481861"/>
    </source>
</evidence>
<dbReference type="Proteomes" id="UP000481861">
    <property type="component" value="Unassembled WGS sequence"/>
</dbReference>
<dbReference type="EMBL" id="JAADJZ010000015">
    <property type="protein sequence ID" value="KAF2869834.1"/>
    <property type="molecule type" value="Genomic_DNA"/>
</dbReference>
<gene>
    <name evidence="1" type="ORF">BDV95DRAFT_88816</name>
</gene>
<accession>A0A7C8I3D5</accession>
<reference evidence="1 2" key="1">
    <citation type="submission" date="2020-01" db="EMBL/GenBank/DDBJ databases">
        <authorList>
            <consortium name="DOE Joint Genome Institute"/>
            <person name="Haridas S."/>
            <person name="Albert R."/>
            <person name="Binder M."/>
            <person name="Bloem J."/>
            <person name="Labutti K."/>
            <person name="Salamov A."/>
            <person name="Andreopoulos B."/>
            <person name="Baker S.E."/>
            <person name="Barry K."/>
            <person name="Bills G."/>
            <person name="Bluhm B.H."/>
            <person name="Cannon C."/>
            <person name="Castanera R."/>
            <person name="Culley D.E."/>
            <person name="Daum C."/>
            <person name="Ezra D."/>
            <person name="Gonzalez J.B."/>
            <person name="Henrissat B."/>
            <person name="Kuo A."/>
            <person name="Liang C."/>
            <person name="Lipzen A."/>
            <person name="Lutzoni F."/>
            <person name="Magnuson J."/>
            <person name="Mondo S."/>
            <person name="Nolan M."/>
            <person name="Ohm R."/>
            <person name="Pangilinan J."/>
            <person name="Park H.-J.H."/>
            <person name="Ramirez L."/>
            <person name="Alfaro M."/>
            <person name="Sun H."/>
            <person name="Tritt A."/>
            <person name="Yoshinaga Y."/>
            <person name="Zwiers L.-H.L."/>
            <person name="Turgeon B.G."/>
            <person name="Goodwin S.B."/>
            <person name="Spatafora J.W."/>
            <person name="Crous P.W."/>
            <person name="Grigoriev I.V."/>
        </authorList>
    </citation>
    <scope>NUCLEOTIDE SEQUENCE [LARGE SCALE GENOMIC DNA]</scope>
    <source>
        <strain evidence="1 2">CBS 611.86</strain>
    </source>
</reference>
<protein>
    <submittedName>
        <fullName evidence="1">Uncharacterized protein</fullName>
    </submittedName>
</protein>